<proteinExistence type="predicted"/>
<dbReference type="Pfam" id="PF18960">
    <property type="entry name" value="DUF5702"/>
    <property type="match status" value="1"/>
</dbReference>
<keyword evidence="4" id="KW-1185">Reference proteome</keyword>
<evidence type="ECO:0000256" key="1">
    <source>
        <dbReference type="SAM" id="Coils"/>
    </source>
</evidence>
<dbReference type="Proteomes" id="UP000272528">
    <property type="component" value="Chromosome"/>
</dbReference>
<organism evidence="3 4">
    <name type="scientific">Paenibacillus albus</name>
    <dbReference type="NCBI Taxonomy" id="2495582"/>
    <lineage>
        <taxon>Bacteria</taxon>
        <taxon>Bacillati</taxon>
        <taxon>Bacillota</taxon>
        <taxon>Bacilli</taxon>
        <taxon>Bacillales</taxon>
        <taxon>Paenibacillaceae</taxon>
        <taxon>Paenibacillus</taxon>
    </lineage>
</organism>
<dbReference type="AlphaFoldDB" id="A0A3Q8X418"/>
<name>A0A3Q8X418_9BACL</name>
<evidence type="ECO:0000313" key="3">
    <source>
        <dbReference type="EMBL" id="AZN39941.1"/>
    </source>
</evidence>
<feature type="coiled-coil region" evidence="1">
    <location>
        <begin position="177"/>
        <end position="204"/>
    </location>
</feature>
<feature type="region of interest" description="Disordered" evidence="2">
    <location>
        <begin position="340"/>
        <end position="378"/>
    </location>
</feature>
<dbReference type="EMBL" id="CP034437">
    <property type="protein sequence ID" value="AZN39941.1"/>
    <property type="molecule type" value="Genomic_DNA"/>
</dbReference>
<evidence type="ECO:0000313" key="4">
    <source>
        <dbReference type="Proteomes" id="UP000272528"/>
    </source>
</evidence>
<evidence type="ECO:0000256" key="2">
    <source>
        <dbReference type="SAM" id="MobiDB-lite"/>
    </source>
</evidence>
<dbReference type="RefSeq" id="WP_126015018.1">
    <property type="nucleotide sequence ID" value="NZ_CP034437.1"/>
</dbReference>
<keyword evidence="1" id="KW-0175">Coiled coil</keyword>
<feature type="compositionally biased region" description="Basic and acidic residues" evidence="2">
    <location>
        <begin position="361"/>
        <end position="373"/>
    </location>
</feature>
<dbReference type="KEGG" id="palb:EJC50_09980"/>
<sequence length="883" mass="97715">MTRFWRDCKGAVTVFVTLLLIPAVLISGTAVDLARIYTVRSVVQDANQLAANSVLAGYDAMLQDIYGLYGFMKVDPAFGDMVDEYIRVAVLGEGSNAKTEAKGGGTFQPFQLFYGSKDMTSEVRVPQNKNLNNPEVLRRQIEEYAKFRAPVIIAERISTILDSFKKVKEDAEIIKDKMDIDDRIEEIEKQYQAIYNKINEINAGSSMGSSAIASINTYLGRIQEQISLLLNTRDDWMNANKEPEKAADLEAKYDDIMSNIKSLVNGGTVKDGWMNGNFNASEEWESGYWTGSHRSDGIKEAIGDQTKALEEFKKKFDELVSLCSDADTKKQELSQKVSDLETKLKSGRGSSELKAGLTTPPKDKNGKTLKDSKGQNMPSTIDRYKKLLAYSLKPMAVEMKKVDGTYIDSIIATLSKIQFGKVSNNIIGDPHIQLDKLTQLSSDSRFSISFYENSIDDKHAPGDYLYQLAQVTNYTYSAPNGFKRFEDISTSNAKFYKLLNEMFSSTGGNNTAKKKAKSAITTLMAKVQDLFQGYELNPEGAYKYNPKPNNNSADTSFVSDGDWGEEGVGKSKTKEALNSDIISNVGDMASNAANKILLLVYDTEMFSNYTTTSTLVNSSEGSREEPVKTMSGIPLGVDVNYYFQSEQEYLFHGNFNDAKANLASVAGMLFLVRFVFDYTAAFTITEVNTTVSEIEAAVAFTGPFAIVIGEAARVAIAMAEATIDVGRLRKGHAVALWKTNSNWQFKVSGLLKAVKDSAQDAAADLKDDSSKDDKPGLLYSDYLRLFLLMIDGDELADRTASLIALNLTNKKQQVGSAGNRAAREKKMAGLTLENMEKYQTDFQLTTTVDMRMLFLSMPFAQRGVKGVVPPKTKEIIVTDYRGY</sequence>
<reference evidence="4" key="1">
    <citation type="submission" date="2018-12" db="EMBL/GenBank/DDBJ databases">
        <title>Genome sequence of Peanibacillus sp.</title>
        <authorList>
            <person name="Subramani G."/>
            <person name="Srinivasan S."/>
            <person name="Kim M.K."/>
        </authorList>
    </citation>
    <scope>NUCLEOTIDE SEQUENCE [LARGE SCALE GENOMIC DNA]</scope>
    <source>
        <strain evidence="4">18JY67-1</strain>
    </source>
</reference>
<protein>
    <submittedName>
        <fullName evidence="3">Uncharacterized protein</fullName>
    </submittedName>
</protein>
<dbReference type="InterPro" id="IPR043756">
    <property type="entry name" value="DUF5702"/>
</dbReference>
<dbReference type="OrthoDB" id="5135382at2"/>
<gene>
    <name evidence="3" type="ORF">EJC50_09980</name>
</gene>
<accession>A0A3Q8X418</accession>